<dbReference type="InterPro" id="IPR040976">
    <property type="entry name" value="Pkinase_fungal"/>
</dbReference>
<feature type="compositionally biased region" description="Basic and acidic residues" evidence="1">
    <location>
        <begin position="835"/>
        <end position="844"/>
    </location>
</feature>
<comment type="caution">
    <text evidence="3">The sequence shown here is derived from an EMBL/GenBank/DDBJ whole genome shotgun (WGS) entry which is preliminary data.</text>
</comment>
<evidence type="ECO:0000256" key="1">
    <source>
        <dbReference type="SAM" id="MobiDB-lite"/>
    </source>
</evidence>
<evidence type="ECO:0000259" key="2">
    <source>
        <dbReference type="Pfam" id="PF17667"/>
    </source>
</evidence>
<dbReference type="AlphaFoldDB" id="A0A9W8CJM1"/>
<feature type="region of interest" description="Disordered" evidence="1">
    <location>
        <begin position="833"/>
        <end position="858"/>
    </location>
</feature>
<dbReference type="EMBL" id="JANBOH010000129">
    <property type="protein sequence ID" value="KAJ1645008.1"/>
    <property type="molecule type" value="Genomic_DNA"/>
</dbReference>
<feature type="region of interest" description="Disordered" evidence="1">
    <location>
        <begin position="697"/>
        <end position="740"/>
    </location>
</feature>
<organism evidence="3 4">
    <name type="scientific">Coemansia asiatica</name>
    <dbReference type="NCBI Taxonomy" id="1052880"/>
    <lineage>
        <taxon>Eukaryota</taxon>
        <taxon>Fungi</taxon>
        <taxon>Fungi incertae sedis</taxon>
        <taxon>Zoopagomycota</taxon>
        <taxon>Kickxellomycotina</taxon>
        <taxon>Kickxellomycetes</taxon>
        <taxon>Kickxellales</taxon>
        <taxon>Kickxellaceae</taxon>
        <taxon>Coemansia</taxon>
    </lineage>
</organism>
<dbReference type="PANTHER" id="PTHR38248">
    <property type="entry name" value="FUNK1 6"/>
    <property type="match status" value="1"/>
</dbReference>
<name>A0A9W8CJM1_9FUNG</name>
<proteinExistence type="predicted"/>
<dbReference type="Proteomes" id="UP001145021">
    <property type="component" value="Unassembled WGS sequence"/>
</dbReference>
<dbReference type="SUPFAM" id="SSF56112">
    <property type="entry name" value="Protein kinase-like (PK-like)"/>
    <property type="match status" value="1"/>
</dbReference>
<reference evidence="3" key="1">
    <citation type="submission" date="2022-07" db="EMBL/GenBank/DDBJ databases">
        <title>Phylogenomic reconstructions and comparative analyses of Kickxellomycotina fungi.</title>
        <authorList>
            <person name="Reynolds N.K."/>
            <person name="Stajich J.E."/>
            <person name="Barry K."/>
            <person name="Grigoriev I.V."/>
            <person name="Crous P."/>
            <person name="Smith M.E."/>
        </authorList>
    </citation>
    <scope>NUCLEOTIDE SEQUENCE</scope>
    <source>
        <strain evidence="3">NBRC 105413</strain>
    </source>
</reference>
<accession>A0A9W8CJM1</accession>
<dbReference type="InterPro" id="IPR011009">
    <property type="entry name" value="Kinase-like_dom_sf"/>
</dbReference>
<gene>
    <name evidence="3" type="ORF">LPJ64_003365</name>
</gene>
<dbReference type="Pfam" id="PF17667">
    <property type="entry name" value="Pkinase_fungal"/>
    <property type="match status" value="1"/>
</dbReference>
<sequence length="898" mass="99836">MELATKTTTATSATTTATVTATGVPHATLDKQNSSFADNETESGAFRVDVCGHQYSIPGDQMDAGYLDSQIWQLTRSFSQDTSDQASEIASKISSTIQDLVIQGPPPENIVAKTARRRTNGRRQSRRTDTMERRRLAAAMSRLGTGSSDILDDLQATFDLVSQELNIQAYSSRSFRLSVRTKLGDGIEEFVVSSSDINIGLIGVAAPLVDLERPFSTGLAEFLVSCMNRYARNLLNVRYLWALIVCPGRIRLCLVETDAIHIAKALDVGTCEGRDKLIELITNLGTAEPLKLGLDPSMRWRDDLDRWEIDCPDEETKEDRVFYAQKLPLFVADSFFGRFTRCFAVSDLPTGAVNAVLKDSWQLGYPGDSSVDEISVLRKIRDRLDKAKSNCMYPRISSGGTVYLRDMQMEDTSDVILGSISCYSRWTVPHGNGGGSALGLRRVHRRMVTGPIGVPLQSLESEQEVITVLADVMRSHSDILQYGGILHRDVSLNNVMAIRMPSGELRGMLIDYDHAIDPSSIRNQRCPGNIGTGPFMSISNLEGLDIARTAVDDWEALISLLFCLGAKSHQALEQMGTSFARIGSQGVANVKREMFCSMRSLEDTIDKYLDVSGCPNIIRLIKALYMAIFQHPKCQGTVQMMLRGNRMVDPVLRRVQYACDIQRRCLVALEAVAGEVRSMGRLSDHLATISHESASLCVTPPRNSRSQPLNMQYGSDSPSPTETVYEANAEDSDKAADQQQELELELELEQEQERESDAVPLSAKSDVISNKQEKDLQSAIASYGGVNDLEKFTKYASMYQHSTTTTLHETSSRGERNYIVVNDILLQAVARKRKAKEETQDSPRTKRRKMIHSDEQEHVDAYYSPVPIRSLGVYATPRSVPQQPTKYRVNSKLQRKLF</sequence>
<feature type="compositionally biased region" description="Polar residues" evidence="1">
    <location>
        <begin position="701"/>
        <end position="722"/>
    </location>
</feature>
<protein>
    <recommendedName>
        <fullName evidence="2">Fungal-type protein kinase domain-containing protein</fullName>
    </recommendedName>
</protein>
<keyword evidence="4" id="KW-1185">Reference proteome</keyword>
<dbReference type="PANTHER" id="PTHR38248:SF2">
    <property type="entry name" value="FUNK1 11"/>
    <property type="match status" value="1"/>
</dbReference>
<evidence type="ECO:0000313" key="4">
    <source>
        <dbReference type="Proteomes" id="UP001145021"/>
    </source>
</evidence>
<evidence type="ECO:0000313" key="3">
    <source>
        <dbReference type="EMBL" id="KAJ1645008.1"/>
    </source>
</evidence>
<feature type="domain" description="Fungal-type protein kinase" evidence="2">
    <location>
        <begin position="236"/>
        <end position="558"/>
    </location>
</feature>